<comment type="caution">
    <text evidence="3">The sequence shown here is derived from an EMBL/GenBank/DDBJ whole genome shotgun (WGS) entry which is preliminary data.</text>
</comment>
<evidence type="ECO:0000313" key="4">
    <source>
        <dbReference type="EMBL" id="KAK5982450.1"/>
    </source>
</evidence>
<dbReference type="InterPro" id="IPR050111">
    <property type="entry name" value="C-type_lectin/snaclec_domain"/>
</dbReference>
<dbReference type="AlphaFoldDB" id="A0AAN8IGD9"/>
<keyword evidence="1" id="KW-0732">Signal</keyword>
<reference evidence="3 5" key="1">
    <citation type="submission" date="2019-10" db="EMBL/GenBank/DDBJ databases">
        <title>Assembly and Annotation for the nematode Trichostrongylus colubriformis.</title>
        <authorList>
            <person name="Martin J."/>
        </authorList>
    </citation>
    <scope>NUCLEOTIDE SEQUENCE [LARGE SCALE GENOMIC DNA]</scope>
    <source>
        <strain evidence="3">G859</strain>
        <tissue evidence="3">Whole worm</tissue>
    </source>
</reference>
<dbReference type="InterPro" id="IPR016187">
    <property type="entry name" value="CTDL_fold"/>
</dbReference>
<dbReference type="SMART" id="SM00034">
    <property type="entry name" value="CLECT"/>
    <property type="match status" value="1"/>
</dbReference>
<dbReference type="InterPro" id="IPR016186">
    <property type="entry name" value="C-type_lectin-like/link_sf"/>
</dbReference>
<feature type="signal peptide" evidence="1">
    <location>
        <begin position="1"/>
        <end position="27"/>
    </location>
</feature>
<name>A0AAN8IGD9_TRICO</name>
<sequence length="187" mass="21493">MSRISDLLVTPELLLLSLIILRKNCHSGVQITCPSGWTYFDKTDSCYKNFLWAKSFHHAEEMCREFGGHLASIHSAEENTFMTNLVMTGYVVTKSNYHTWIGLIKEGRNWKWTDGSSVDYTNWFPGQPDGVGGGVQCAQLWGDYMDALPRPFPMHHGSHWRTGKWNDIRCTTQMRSYVCKKAPCEYE</sequence>
<keyword evidence="5" id="KW-1185">Reference proteome</keyword>
<dbReference type="PROSITE" id="PS50041">
    <property type="entry name" value="C_TYPE_LECTIN_2"/>
    <property type="match status" value="1"/>
</dbReference>
<protein>
    <submittedName>
        <fullName evidence="3">C-type lectin-1</fullName>
    </submittedName>
</protein>
<evidence type="ECO:0000313" key="5">
    <source>
        <dbReference type="Proteomes" id="UP001331761"/>
    </source>
</evidence>
<proteinExistence type="predicted"/>
<feature type="chain" id="PRO_5044710891" evidence="1">
    <location>
        <begin position="28"/>
        <end position="187"/>
    </location>
</feature>
<accession>A0AAN8IGD9</accession>
<dbReference type="Gene3D" id="3.10.100.10">
    <property type="entry name" value="Mannose-Binding Protein A, subunit A"/>
    <property type="match status" value="1"/>
</dbReference>
<dbReference type="InterPro" id="IPR001304">
    <property type="entry name" value="C-type_lectin-like"/>
</dbReference>
<dbReference type="Pfam" id="PF00059">
    <property type="entry name" value="Lectin_C"/>
    <property type="match status" value="1"/>
</dbReference>
<evidence type="ECO:0000256" key="1">
    <source>
        <dbReference type="SAM" id="SignalP"/>
    </source>
</evidence>
<gene>
    <name evidence="3" type="ORF">GCK32_017896</name>
    <name evidence="4" type="ORF">GCK32_018240</name>
</gene>
<evidence type="ECO:0000313" key="3">
    <source>
        <dbReference type="EMBL" id="KAK5969033.1"/>
    </source>
</evidence>
<feature type="domain" description="C-type lectin" evidence="2">
    <location>
        <begin position="42"/>
        <end position="170"/>
    </location>
</feature>
<evidence type="ECO:0000259" key="2">
    <source>
        <dbReference type="PROSITE" id="PS50041"/>
    </source>
</evidence>
<dbReference type="PANTHER" id="PTHR22803">
    <property type="entry name" value="MANNOSE, PHOSPHOLIPASE, LECTIN RECEPTOR RELATED"/>
    <property type="match status" value="1"/>
</dbReference>
<dbReference type="Proteomes" id="UP001331761">
    <property type="component" value="Unassembled WGS sequence"/>
</dbReference>
<dbReference type="EMBL" id="WIXE01020688">
    <property type="protein sequence ID" value="KAK5969033.1"/>
    <property type="molecule type" value="Genomic_DNA"/>
</dbReference>
<dbReference type="SUPFAM" id="SSF56436">
    <property type="entry name" value="C-type lectin-like"/>
    <property type="match status" value="1"/>
</dbReference>
<dbReference type="EMBL" id="WIXE01005104">
    <property type="protein sequence ID" value="KAK5982450.1"/>
    <property type="molecule type" value="Genomic_DNA"/>
</dbReference>
<organism evidence="3 5">
    <name type="scientific">Trichostrongylus colubriformis</name>
    <name type="common">Black scour worm</name>
    <dbReference type="NCBI Taxonomy" id="6319"/>
    <lineage>
        <taxon>Eukaryota</taxon>
        <taxon>Metazoa</taxon>
        <taxon>Ecdysozoa</taxon>
        <taxon>Nematoda</taxon>
        <taxon>Chromadorea</taxon>
        <taxon>Rhabditida</taxon>
        <taxon>Rhabditina</taxon>
        <taxon>Rhabditomorpha</taxon>
        <taxon>Strongyloidea</taxon>
        <taxon>Trichostrongylidae</taxon>
        <taxon>Trichostrongylus</taxon>
    </lineage>
</organism>